<evidence type="ECO:0000256" key="4">
    <source>
        <dbReference type="ARBA" id="ARBA00022993"/>
    </source>
</evidence>
<keyword evidence="1 5" id="KW-0436">Ligase</keyword>
<dbReference type="PANTHER" id="PTHR40695">
    <property type="entry name" value="4-PHOSPHOPANTOATE--BETA-ALANINE LIGASE"/>
    <property type="match status" value="1"/>
</dbReference>
<feature type="binding site" evidence="5">
    <location>
        <position position="20"/>
    </location>
    <ligand>
        <name>ATP</name>
        <dbReference type="ChEBI" id="CHEBI:30616"/>
    </ligand>
</feature>
<comment type="catalytic activity">
    <reaction evidence="5">
        <text>(R)-4-phosphopantoate + beta-alanine + ATP = (R)-4'-phosphopantothenate + AMP + diphosphate + H(+)</text>
        <dbReference type="Rhea" id="RHEA:27930"/>
        <dbReference type="ChEBI" id="CHEBI:10986"/>
        <dbReference type="ChEBI" id="CHEBI:15378"/>
        <dbReference type="ChEBI" id="CHEBI:30616"/>
        <dbReference type="ChEBI" id="CHEBI:33019"/>
        <dbReference type="ChEBI" id="CHEBI:57966"/>
        <dbReference type="ChEBI" id="CHEBI:61294"/>
        <dbReference type="ChEBI" id="CHEBI:456215"/>
        <dbReference type="EC" id="6.3.2.36"/>
    </reaction>
</comment>
<dbReference type="Gene3D" id="3.40.50.12640">
    <property type="entry name" value="Phosphopantoate/pantothenate synthetase"/>
    <property type="match status" value="1"/>
</dbReference>
<evidence type="ECO:0000256" key="5">
    <source>
        <dbReference type="HAMAP-Rule" id="MF_02224"/>
    </source>
</evidence>
<dbReference type="GO" id="GO:0005524">
    <property type="term" value="F:ATP binding"/>
    <property type="evidence" value="ECO:0007669"/>
    <property type="project" value="UniProtKB-KW"/>
</dbReference>
<comment type="function">
    <text evidence="5">Catalyzes the condensation of (R)-4-phosphopantoate and beta-alanine to 4'-phosphopantothenate in the CoA biosynthesis pathway.</text>
</comment>
<dbReference type="NCBIfam" id="NF010324">
    <property type="entry name" value="PRK13761.1"/>
    <property type="match status" value="1"/>
</dbReference>
<feature type="binding site" evidence="5">
    <location>
        <begin position="203"/>
        <end position="204"/>
    </location>
    <ligand>
        <name>ATP</name>
        <dbReference type="ChEBI" id="CHEBI:30616"/>
    </ligand>
</feature>
<evidence type="ECO:0000256" key="2">
    <source>
        <dbReference type="ARBA" id="ARBA00022741"/>
    </source>
</evidence>
<dbReference type="InterPro" id="IPR038138">
    <property type="entry name" value="PPS/PS_sf"/>
</dbReference>
<sequence length="257" mass="28179">MGVRLKIPKNHVRAASLLIRERLVEGEEKNVVTKSGLIAHGRGEAFDYLIGEETTPAALFATRAAAAALLLASHPVISVNGNAAALVPGELVRLSEAVPAPLEVNLFYRTREREIAVRDSLLAAGAKHVLGVGRAASARIPELFSERRKVDPRGIYAADVVLVPLEDGDRTMALKKMNKYVITIDLNPLSRTAQTADITIVDNIIRALPNLVSAVEELRSQDMSVLNEILEEFDNRKNLSSMLIHIRDRLTRLAEEQ</sequence>
<accession>A0A444L6P5</accession>
<evidence type="ECO:0000256" key="1">
    <source>
        <dbReference type="ARBA" id="ARBA00022598"/>
    </source>
</evidence>
<protein>
    <recommendedName>
        <fullName evidence="5">4-phosphopantoate--beta-alanine ligase</fullName>
        <ecNumber evidence="5">6.3.2.36</ecNumber>
    </recommendedName>
    <alternativeName>
        <fullName evidence="5">Phosphopantothenate synthetase</fullName>
        <shortName evidence="5">PPS</shortName>
    </alternativeName>
</protein>
<keyword evidence="3 5" id="KW-0067">ATP-binding</keyword>
<evidence type="ECO:0000313" key="6">
    <source>
        <dbReference type="EMBL" id="RWX73261.1"/>
    </source>
</evidence>
<comment type="subunit">
    <text evidence="5">Homodimer.</text>
</comment>
<dbReference type="EC" id="6.3.2.36" evidence="5"/>
<keyword evidence="2 5" id="KW-0547">Nucleotide-binding</keyword>
<dbReference type="PANTHER" id="PTHR40695:SF1">
    <property type="entry name" value="4-PHOSPHOPANTOATE--BETA-ALANINE LIGASE"/>
    <property type="match status" value="1"/>
</dbReference>
<feature type="binding site" evidence="5">
    <location>
        <begin position="191"/>
        <end position="192"/>
    </location>
    <ligand>
        <name>ATP</name>
        <dbReference type="ChEBI" id="CHEBI:30616"/>
    </ligand>
</feature>
<name>A0A444L6P5_METS7</name>
<dbReference type="GO" id="GO:0015937">
    <property type="term" value="P:coenzyme A biosynthetic process"/>
    <property type="evidence" value="ECO:0007669"/>
    <property type="project" value="UniProtKB-UniRule"/>
</dbReference>
<dbReference type="AlphaFoldDB" id="A0A444L6P5"/>
<evidence type="ECO:0000256" key="3">
    <source>
        <dbReference type="ARBA" id="ARBA00022840"/>
    </source>
</evidence>
<dbReference type="PIRSF" id="PIRSF004853">
    <property type="entry name" value="UCP004853"/>
    <property type="match status" value="1"/>
</dbReference>
<dbReference type="UniPathway" id="UPA00241"/>
<keyword evidence="4 5" id="KW-0173">Coenzyme A biosynthesis</keyword>
<comment type="similarity">
    <text evidence="5">Belongs to the archaeal phosphopantothenate synthetase family.</text>
</comment>
<dbReference type="NCBIfam" id="NF041123">
    <property type="entry name" value="phpantohe_syn_Arch"/>
    <property type="match status" value="1"/>
</dbReference>
<dbReference type="Pfam" id="PF02006">
    <property type="entry name" value="PPS_PS"/>
    <property type="match status" value="1"/>
</dbReference>
<gene>
    <name evidence="6" type="ORF">Metus_1235</name>
</gene>
<dbReference type="Proteomes" id="UP000288215">
    <property type="component" value="Unassembled WGS sequence"/>
</dbReference>
<comment type="pathway">
    <text evidence="5">Cofactor biosynthesis; coenzyme A biosynthesis.</text>
</comment>
<reference evidence="6 7" key="1">
    <citation type="submission" date="2018-12" db="EMBL/GenBank/DDBJ databases">
        <title>The complete genome of the methanogenic archaea of the candidate phylum Verstraetearchaeota, obtained from the metagenome of underground thermal water.</title>
        <authorList>
            <person name="Kadnikov V.V."/>
            <person name="Mardanov A.V."/>
            <person name="Beletsky A.V."/>
            <person name="Karnachuk O.V."/>
            <person name="Ravin N.V."/>
        </authorList>
    </citation>
    <scope>NUCLEOTIDE SEQUENCE [LARGE SCALE GENOMIC DNA]</scope>
    <source>
        <strain evidence="6">Ch88</strain>
    </source>
</reference>
<feature type="binding site" evidence="5">
    <location>
        <begin position="185"/>
        <end position="187"/>
    </location>
    <ligand>
        <name>ATP</name>
        <dbReference type="ChEBI" id="CHEBI:30616"/>
    </ligand>
</feature>
<dbReference type="InterPro" id="IPR002855">
    <property type="entry name" value="PPS/PS"/>
</dbReference>
<feature type="binding site" evidence="5">
    <location>
        <position position="42"/>
    </location>
    <ligand>
        <name>ATP</name>
        <dbReference type="ChEBI" id="CHEBI:30616"/>
    </ligand>
</feature>
<organism evidence="6 7">
    <name type="scientific">Methanosuratincola subterraneus</name>
    <dbReference type="NCBI Taxonomy" id="2593994"/>
    <lineage>
        <taxon>Archaea</taxon>
        <taxon>Thermoproteota</taxon>
        <taxon>Methanosuratincolia</taxon>
        <taxon>Candidatus Methanomethylicales</taxon>
        <taxon>Candidatus Methanomethylicaceae</taxon>
        <taxon>Candidatus Methanosuratincola (ex Vanwonterghem et al. 2016)</taxon>
    </lineage>
</organism>
<dbReference type="HAMAP" id="MF_02224">
    <property type="entry name" value="PPS"/>
    <property type="match status" value="1"/>
</dbReference>
<dbReference type="GO" id="GO:0016881">
    <property type="term" value="F:acid-amino acid ligase activity"/>
    <property type="evidence" value="ECO:0007669"/>
    <property type="project" value="UniProtKB-UniRule"/>
</dbReference>
<evidence type="ECO:0000313" key="7">
    <source>
        <dbReference type="Proteomes" id="UP000288215"/>
    </source>
</evidence>
<dbReference type="EMBL" id="RXGA01000003">
    <property type="protein sequence ID" value="RWX73261.1"/>
    <property type="molecule type" value="Genomic_DNA"/>
</dbReference>
<proteinExistence type="inferred from homology"/>
<comment type="caution">
    <text evidence="6">The sequence shown here is derived from an EMBL/GenBank/DDBJ whole genome shotgun (WGS) entry which is preliminary data.</text>
</comment>